<sequence>MRFIRLTEHDVDDVMKFILADIEAAKPLMKSLALERDDARLFFEDLLNEAVNSGVSFIVRTDDHEIVAARLSTFRTREEAFRDARHIPYHNLTTRLERAKSVLWHLNQQFWNEASPDINKVYYLMAVVVDPHYRYTDMVDKLVHYNMDELRTVDAHGLLANAAIFHNEMLLHRLGYRVVAETNSSPNTSEGQLHRHDDGVKKAQLVFKEMWRDENLETHIVI</sequence>
<proteinExistence type="predicted"/>
<protein>
    <recommendedName>
        <fullName evidence="3">N-acetyltransferase domain-containing protein</fullName>
    </recommendedName>
</protein>
<gene>
    <name evidence="1" type="primary">Necator_chrI.g489</name>
    <name evidence="1" type="ORF">RB195_004367</name>
</gene>
<dbReference type="PANTHER" id="PTHR20905:SF1">
    <property type="entry name" value="AT07410P-RELATED"/>
    <property type="match status" value="1"/>
</dbReference>
<dbReference type="InterPro" id="IPR016181">
    <property type="entry name" value="Acyl_CoA_acyltransferase"/>
</dbReference>
<dbReference type="SUPFAM" id="SSF55729">
    <property type="entry name" value="Acyl-CoA N-acyltransferases (Nat)"/>
    <property type="match status" value="1"/>
</dbReference>
<accession>A0ABR1BKY1</accession>
<dbReference type="Gene3D" id="3.40.630.30">
    <property type="match status" value="1"/>
</dbReference>
<dbReference type="Proteomes" id="UP001303046">
    <property type="component" value="Unassembled WGS sequence"/>
</dbReference>
<name>A0ABR1BKY1_NECAM</name>
<evidence type="ECO:0000313" key="2">
    <source>
        <dbReference type="Proteomes" id="UP001303046"/>
    </source>
</evidence>
<keyword evidence="2" id="KW-1185">Reference proteome</keyword>
<evidence type="ECO:0008006" key="3">
    <source>
        <dbReference type="Google" id="ProtNLM"/>
    </source>
</evidence>
<reference evidence="1 2" key="1">
    <citation type="submission" date="2023-08" db="EMBL/GenBank/DDBJ databases">
        <title>A Necator americanus chromosomal reference genome.</title>
        <authorList>
            <person name="Ilik V."/>
            <person name="Petrzelkova K.J."/>
            <person name="Pardy F."/>
            <person name="Fuh T."/>
            <person name="Niatou-Singa F.S."/>
            <person name="Gouil Q."/>
            <person name="Baker L."/>
            <person name="Ritchie M.E."/>
            <person name="Jex A.R."/>
            <person name="Gazzola D."/>
            <person name="Li H."/>
            <person name="Toshio Fujiwara R."/>
            <person name="Zhan B."/>
            <person name="Aroian R.V."/>
            <person name="Pafco B."/>
            <person name="Schwarz E.M."/>
        </authorList>
    </citation>
    <scope>NUCLEOTIDE SEQUENCE [LARGE SCALE GENOMIC DNA]</scope>
    <source>
        <strain evidence="1 2">Aroian</strain>
        <tissue evidence="1">Whole animal</tissue>
    </source>
</reference>
<comment type="caution">
    <text evidence="1">The sequence shown here is derived from an EMBL/GenBank/DDBJ whole genome shotgun (WGS) entry which is preliminary data.</text>
</comment>
<evidence type="ECO:0000313" key="1">
    <source>
        <dbReference type="EMBL" id="KAK6726005.1"/>
    </source>
</evidence>
<dbReference type="PANTHER" id="PTHR20905">
    <property type="entry name" value="N-ACETYLTRANSFERASE-RELATED"/>
    <property type="match status" value="1"/>
</dbReference>
<dbReference type="EMBL" id="JAVFWL010000001">
    <property type="protein sequence ID" value="KAK6726005.1"/>
    <property type="molecule type" value="Genomic_DNA"/>
</dbReference>
<organism evidence="1 2">
    <name type="scientific">Necator americanus</name>
    <name type="common">Human hookworm</name>
    <dbReference type="NCBI Taxonomy" id="51031"/>
    <lineage>
        <taxon>Eukaryota</taxon>
        <taxon>Metazoa</taxon>
        <taxon>Ecdysozoa</taxon>
        <taxon>Nematoda</taxon>
        <taxon>Chromadorea</taxon>
        <taxon>Rhabditida</taxon>
        <taxon>Rhabditina</taxon>
        <taxon>Rhabditomorpha</taxon>
        <taxon>Strongyloidea</taxon>
        <taxon>Ancylostomatidae</taxon>
        <taxon>Bunostominae</taxon>
        <taxon>Necator</taxon>
    </lineage>
</organism>